<feature type="transmembrane region" description="Helical" evidence="6">
    <location>
        <begin position="127"/>
        <end position="148"/>
    </location>
</feature>
<feature type="transmembrane region" description="Helical" evidence="6">
    <location>
        <begin position="160"/>
        <end position="176"/>
    </location>
</feature>
<keyword evidence="9" id="KW-1185">Reference proteome</keyword>
<protein>
    <submittedName>
        <fullName evidence="8">O-antigen ligase family protein</fullName>
    </submittedName>
</protein>
<dbReference type="EMBL" id="JAMXMC010000013">
    <property type="protein sequence ID" value="MCO5978880.1"/>
    <property type="molecule type" value="Genomic_DNA"/>
</dbReference>
<feature type="region of interest" description="Disordered" evidence="5">
    <location>
        <begin position="1"/>
        <end position="20"/>
    </location>
</feature>
<evidence type="ECO:0000256" key="1">
    <source>
        <dbReference type="ARBA" id="ARBA00004141"/>
    </source>
</evidence>
<keyword evidence="8" id="KW-0436">Ligase</keyword>
<feature type="transmembrane region" description="Helical" evidence="6">
    <location>
        <begin position="431"/>
        <end position="448"/>
    </location>
</feature>
<feature type="domain" description="O-antigen ligase-related" evidence="7">
    <location>
        <begin position="260"/>
        <end position="406"/>
    </location>
</feature>
<dbReference type="PANTHER" id="PTHR37422:SF13">
    <property type="entry name" value="LIPOPOLYSACCHARIDE BIOSYNTHESIS PROTEIN PA4999-RELATED"/>
    <property type="match status" value="1"/>
</dbReference>
<feature type="transmembrane region" description="Helical" evidence="6">
    <location>
        <begin position="182"/>
        <end position="201"/>
    </location>
</feature>
<feature type="transmembrane region" description="Helical" evidence="6">
    <location>
        <begin position="222"/>
        <end position="243"/>
    </location>
</feature>
<feature type="transmembrane region" description="Helical" evidence="6">
    <location>
        <begin position="66"/>
        <end position="85"/>
    </location>
</feature>
<dbReference type="RefSeq" id="WP_252771840.1">
    <property type="nucleotide sequence ID" value="NZ_JAMXMC010000013.1"/>
</dbReference>
<evidence type="ECO:0000256" key="3">
    <source>
        <dbReference type="ARBA" id="ARBA00022989"/>
    </source>
</evidence>
<keyword evidence="3 6" id="KW-1133">Transmembrane helix</keyword>
<name>A0ABT1BRM0_9BURK</name>
<dbReference type="PANTHER" id="PTHR37422">
    <property type="entry name" value="TEICHURONIC ACID BIOSYNTHESIS PROTEIN TUAE"/>
    <property type="match status" value="1"/>
</dbReference>
<feature type="transmembrane region" description="Helical" evidence="6">
    <location>
        <begin position="97"/>
        <end position="115"/>
    </location>
</feature>
<organism evidence="8 9">
    <name type="scientific">Ideonella oryzae</name>
    <dbReference type="NCBI Taxonomy" id="2937441"/>
    <lineage>
        <taxon>Bacteria</taxon>
        <taxon>Pseudomonadati</taxon>
        <taxon>Pseudomonadota</taxon>
        <taxon>Betaproteobacteria</taxon>
        <taxon>Burkholderiales</taxon>
        <taxon>Sphaerotilaceae</taxon>
        <taxon>Ideonella</taxon>
    </lineage>
</organism>
<comment type="subcellular location">
    <subcellularLocation>
        <location evidence="1">Membrane</location>
        <topology evidence="1">Multi-pass membrane protein</topology>
    </subcellularLocation>
</comment>
<reference evidence="8 9" key="1">
    <citation type="submission" date="2022-06" db="EMBL/GenBank/DDBJ databases">
        <title>Ideonella sp. NS12-5 Genome sequencing and assembly.</title>
        <authorList>
            <person name="Jung Y."/>
        </authorList>
    </citation>
    <scope>NUCLEOTIDE SEQUENCE [LARGE SCALE GENOMIC DNA]</scope>
    <source>
        <strain evidence="8 9">NS12-5</strain>
    </source>
</reference>
<dbReference type="Pfam" id="PF04932">
    <property type="entry name" value="Wzy_C"/>
    <property type="match status" value="1"/>
</dbReference>
<feature type="transmembrane region" description="Helical" evidence="6">
    <location>
        <begin position="255"/>
        <end position="286"/>
    </location>
</feature>
<evidence type="ECO:0000256" key="2">
    <source>
        <dbReference type="ARBA" id="ARBA00022692"/>
    </source>
</evidence>
<feature type="transmembrane region" description="Helical" evidence="6">
    <location>
        <begin position="25"/>
        <end position="46"/>
    </location>
</feature>
<dbReference type="Proteomes" id="UP001204851">
    <property type="component" value="Unassembled WGS sequence"/>
</dbReference>
<comment type="caution">
    <text evidence="8">The sequence shown here is derived from an EMBL/GenBank/DDBJ whole genome shotgun (WGS) entry which is preliminary data.</text>
</comment>
<evidence type="ECO:0000259" key="7">
    <source>
        <dbReference type="Pfam" id="PF04932"/>
    </source>
</evidence>
<evidence type="ECO:0000256" key="6">
    <source>
        <dbReference type="SAM" id="Phobius"/>
    </source>
</evidence>
<evidence type="ECO:0000256" key="5">
    <source>
        <dbReference type="SAM" id="MobiDB-lite"/>
    </source>
</evidence>
<gene>
    <name evidence="8" type="ORF">M0L44_19450</name>
</gene>
<dbReference type="GO" id="GO:0016874">
    <property type="term" value="F:ligase activity"/>
    <property type="evidence" value="ECO:0007669"/>
    <property type="project" value="UniProtKB-KW"/>
</dbReference>
<dbReference type="InterPro" id="IPR007016">
    <property type="entry name" value="O-antigen_ligase-rel_domated"/>
</dbReference>
<evidence type="ECO:0000313" key="9">
    <source>
        <dbReference type="Proteomes" id="UP001204851"/>
    </source>
</evidence>
<evidence type="ECO:0000313" key="8">
    <source>
        <dbReference type="EMBL" id="MCO5978880.1"/>
    </source>
</evidence>
<proteinExistence type="predicted"/>
<evidence type="ECO:0000256" key="4">
    <source>
        <dbReference type="ARBA" id="ARBA00023136"/>
    </source>
</evidence>
<feature type="transmembrane region" description="Helical" evidence="6">
    <location>
        <begin position="298"/>
        <end position="318"/>
    </location>
</feature>
<feature type="transmembrane region" description="Helical" evidence="6">
    <location>
        <begin position="399"/>
        <end position="419"/>
    </location>
</feature>
<keyword evidence="4 6" id="KW-0472">Membrane</keyword>
<accession>A0ABT1BRM0</accession>
<keyword evidence="2 6" id="KW-0812">Transmembrane</keyword>
<dbReference type="InterPro" id="IPR051533">
    <property type="entry name" value="WaaL-like"/>
</dbReference>
<feature type="transmembrane region" description="Helical" evidence="6">
    <location>
        <begin position="454"/>
        <end position="472"/>
    </location>
</feature>
<sequence length="481" mass="51593">MNLHGIASRPPTPGQPVSGGNRRDLNALSVAIVLVLALLFGLATPVLPPALLFAAPLGVLLLYAGARWPLLGVFFTLALAFEVIPSQLVPSAGSFKAHELLMMYLLGAVVLRAWLEGTPLLTPLRPYLLPLLYLVACIAASSVYVHFFSPNPFLLTSYRVFVPLFVLPVILISSQARDCTPTLVRGMLVIALAMACIAMLQSMLDIRIMGGARMDSPEGDSGVARSFTGGATYVIGFGIYYMVNGLVRSFEGARVWYPLGLLILAGGLAMTFGRGVWVATGLGLIVSAALYRGWRAGLLAGVLAGLMLALLLTGLWVVRPRTAEAVVDRALSTANELESGGSFGWRQAENSYALKAIAARPWTGVGLGGEYKQTTASRGHFLNETYYIHNAYLAYPLRMGVHATVVPFLFMLAFAVVSYRSLRLAQGRLRAISAALAGAFLVPCITSYTQPEWMGQGLGAFGLFMGAQYAVWQAALRERST</sequence>